<dbReference type="Proteomes" id="UP000825078">
    <property type="component" value="Chromosome"/>
</dbReference>
<reference evidence="6 7" key="1">
    <citation type="submission" date="2018-06" db="EMBL/GenBank/DDBJ databases">
        <authorList>
            <consortium name="Pathogen Informatics"/>
            <person name="Doyle S."/>
        </authorList>
    </citation>
    <scope>NUCLEOTIDE SEQUENCE [LARGE SCALE GENOMIC DNA]</scope>
    <source>
        <strain evidence="6 7">NCTC10738</strain>
    </source>
</reference>
<gene>
    <name evidence="6" type="primary">yibH_2</name>
    <name evidence="6" type="ORF">NCTC10738_02283</name>
    <name evidence="5" type="ORF">TUM17379_36770</name>
</gene>
<keyword evidence="7" id="KW-1185">Reference proteome</keyword>
<reference evidence="5" key="2">
    <citation type="submission" date="2021-05" db="EMBL/GenBank/DDBJ databases">
        <title>Molecular characterization for Shewanella algae harboring chromosomal blaOXA-55-like strains isolated from clinical and environment sample.</title>
        <authorList>
            <person name="Ohama Y."/>
            <person name="Aoki K."/>
            <person name="Harada S."/>
            <person name="Moriya K."/>
            <person name="Ishii Y."/>
            <person name="Tateda K."/>
        </authorList>
    </citation>
    <scope>NUCLEOTIDE SEQUENCE</scope>
    <source>
        <strain evidence="5">TUM17379</strain>
    </source>
</reference>
<dbReference type="InterPro" id="IPR050393">
    <property type="entry name" value="MFP_Efflux_Pump"/>
</dbReference>
<evidence type="ECO:0000313" key="6">
    <source>
        <dbReference type="EMBL" id="SUI74727.1"/>
    </source>
</evidence>
<dbReference type="EMBL" id="AP024613">
    <property type="protein sequence ID" value="BCV46659.1"/>
    <property type="molecule type" value="Genomic_DNA"/>
</dbReference>
<dbReference type="EMBL" id="UGYO01000001">
    <property type="protein sequence ID" value="SUI74727.1"/>
    <property type="molecule type" value="Genomic_DNA"/>
</dbReference>
<dbReference type="GeneID" id="93810816"/>
<organism evidence="6 7">
    <name type="scientific">Shewanella algae</name>
    <dbReference type="NCBI Taxonomy" id="38313"/>
    <lineage>
        <taxon>Bacteria</taxon>
        <taxon>Pseudomonadati</taxon>
        <taxon>Pseudomonadota</taxon>
        <taxon>Gammaproteobacteria</taxon>
        <taxon>Alteromonadales</taxon>
        <taxon>Shewanellaceae</taxon>
        <taxon>Shewanella</taxon>
    </lineage>
</organism>
<evidence type="ECO:0000256" key="3">
    <source>
        <dbReference type="SAM" id="Phobius"/>
    </source>
</evidence>
<dbReference type="AlphaFoldDB" id="A0A380A5G1"/>
<dbReference type="RefSeq" id="WP_028780629.1">
    <property type="nucleotide sequence ID" value="NZ_AP024612.1"/>
</dbReference>
<evidence type="ECO:0000313" key="7">
    <source>
        <dbReference type="Proteomes" id="UP000254069"/>
    </source>
</evidence>
<dbReference type="InterPro" id="IPR058625">
    <property type="entry name" value="MdtA-like_BSH"/>
</dbReference>
<keyword evidence="3" id="KW-0472">Membrane</keyword>
<keyword evidence="3" id="KW-1133">Transmembrane helix</keyword>
<evidence type="ECO:0000256" key="2">
    <source>
        <dbReference type="SAM" id="Coils"/>
    </source>
</evidence>
<comment type="similarity">
    <text evidence="1">Belongs to the membrane fusion protein (MFP) (TC 8.A.1) family.</text>
</comment>
<dbReference type="Gene3D" id="2.40.50.100">
    <property type="match status" value="1"/>
</dbReference>
<proteinExistence type="inferred from homology"/>
<protein>
    <submittedName>
        <fullName evidence="5">Hemolysin D</fullName>
    </submittedName>
    <submittedName>
        <fullName evidence="6">Inner membrane protein yibH</fullName>
    </submittedName>
</protein>
<keyword evidence="3" id="KW-0812">Transmembrane</keyword>
<feature type="transmembrane region" description="Helical" evidence="3">
    <location>
        <begin position="7"/>
        <end position="27"/>
    </location>
</feature>
<dbReference type="Proteomes" id="UP000254069">
    <property type="component" value="Unassembled WGS sequence"/>
</dbReference>
<accession>A0A380A5G1</accession>
<evidence type="ECO:0000313" key="5">
    <source>
        <dbReference type="EMBL" id="BCV46659.1"/>
    </source>
</evidence>
<keyword evidence="2" id="KW-0175">Coiled coil</keyword>
<evidence type="ECO:0000259" key="4">
    <source>
        <dbReference type="Pfam" id="PF25917"/>
    </source>
</evidence>
<dbReference type="KEGG" id="salg:BS332_04230"/>
<dbReference type="SUPFAM" id="SSF111369">
    <property type="entry name" value="HlyD-like secretion proteins"/>
    <property type="match status" value="2"/>
</dbReference>
<dbReference type="PANTHER" id="PTHR30367">
    <property type="entry name" value="P-HYDROXYBENZOIC ACID EFFLUX PUMP SUBUNIT AAEA-RELATED"/>
    <property type="match status" value="1"/>
</dbReference>
<evidence type="ECO:0000256" key="1">
    <source>
        <dbReference type="ARBA" id="ARBA00009477"/>
    </source>
</evidence>
<dbReference type="Pfam" id="PF25917">
    <property type="entry name" value="BSH_RND"/>
    <property type="match status" value="1"/>
</dbReference>
<feature type="domain" description="Multidrug resistance protein MdtA-like barrel-sandwich hybrid" evidence="4">
    <location>
        <begin position="44"/>
        <end position="229"/>
    </location>
</feature>
<dbReference type="Gene3D" id="2.40.30.170">
    <property type="match status" value="1"/>
</dbReference>
<name>A0A380A5G1_9GAMM</name>
<sequence length="352" mass="38309">MTPDQQFARLVKISMAGFVLVFAYFMLADLEMPLTPQAMATRTVVKIAPQVSGPVQSVAVANNQHVEAGQLLFAIDPAPFELALEQAKLALEQAMQDNAELDAAIEAARADVSANEAMLQQKQREARRLDALYASNGVSRQLKDQADTDASSALAKLAASKAQLAKLKVSRGTAGTENLKLRQARSRLAQAELDLSYTKVLAENEGIVTNLQLASGSMANKGQPVLALVSEQLDIIADFREKTLRGVEPGTEAWVAFDAEPGRLYPARVSSRDAGVSAGQFDANGMLATPTESDRWVRDAQRLRLHFELLGEEHPMLAAGSRATVQLLPDNSFYRFMAKLQIKAISLLHYIY</sequence>
<dbReference type="PANTHER" id="PTHR30367:SF6">
    <property type="entry name" value="SECRETION PROTEIN-RELATED"/>
    <property type="match status" value="1"/>
</dbReference>
<feature type="coiled-coil region" evidence="2">
    <location>
        <begin position="84"/>
        <end position="125"/>
    </location>
</feature>